<name>A0A1D3D4R2_9EIME</name>
<dbReference type="SUPFAM" id="SSF103481">
    <property type="entry name" value="Multidrug resistance efflux transporter EmrE"/>
    <property type="match status" value="1"/>
</dbReference>
<keyword evidence="3" id="KW-1185">Reference proteome</keyword>
<evidence type="ECO:0000256" key="1">
    <source>
        <dbReference type="SAM" id="Phobius"/>
    </source>
</evidence>
<dbReference type="Proteomes" id="UP000095192">
    <property type="component" value="Unassembled WGS sequence"/>
</dbReference>
<dbReference type="VEuPathDB" id="ToxoDB:cyc_07134"/>
<keyword evidence="1" id="KW-0812">Transmembrane</keyword>
<protein>
    <submittedName>
        <fullName evidence="2">Transporter permease protein</fullName>
    </submittedName>
</protein>
<sequence length="288" mass="30590">MGAVRNKKLARAVQQNKHDDELLVPTTDTTEVQQRANIRNDAKGRTEDFKLAASICLFLIGYCGQPILVDYCRFQGVASVPGLVLCGSGVYILLSSTSIVWTAVLSALILGRSYTALQYFSLSLIVVGVSIKASNLTASFTNEEALGMLLSLLAAVLVRRCYPSLVPGTSGSGCDYSACLRRFCSVYPQNNQLLAPIALDVRMDAAPAHSGASIRVCYDAACWWSFVFLPSGNTGAVTSGALKGCKAAAVVVLSHVLFCSAQETQCVDLRKGIAAVVCITGVVLHSLL</sequence>
<keyword evidence="1" id="KW-0472">Membrane</keyword>
<evidence type="ECO:0000313" key="3">
    <source>
        <dbReference type="Proteomes" id="UP000095192"/>
    </source>
</evidence>
<gene>
    <name evidence="2" type="ORF">cyc_07134</name>
</gene>
<organism evidence="2 3">
    <name type="scientific">Cyclospora cayetanensis</name>
    <dbReference type="NCBI Taxonomy" id="88456"/>
    <lineage>
        <taxon>Eukaryota</taxon>
        <taxon>Sar</taxon>
        <taxon>Alveolata</taxon>
        <taxon>Apicomplexa</taxon>
        <taxon>Conoidasida</taxon>
        <taxon>Coccidia</taxon>
        <taxon>Eucoccidiorida</taxon>
        <taxon>Eimeriorina</taxon>
        <taxon>Eimeriidae</taxon>
        <taxon>Cyclospora</taxon>
    </lineage>
</organism>
<reference evidence="2 3" key="1">
    <citation type="journal article" date="2016" name="BMC Genomics">
        <title>Comparative genomics reveals Cyclospora cayetanensis possesses coccidia-like metabolism and invasion components but unique surface antigens.</title>
        <authorList>
            <person name="Liu S."/>
            <person name="Wang L."/>
            <person name="Zheng H."/>
            <person name="Xu Z."/>
            <person name="Roellig D.M."/>
            <person name="Li N."/>
            <person name="Frace M.A."/>
            <person name="Tang K."/>
            <person name="Arrowood M.J."/>
            <person name="Moss D.M."/>
            <person name="Zhang L."/>
            <person name="Feng Y."/>
            <person name="Xiao L."/>
        </authorList>
    </citation>
    <scope>NUCLEOTIDE SEQUENCE [LARGE SCALE GENOMIC DNA]</scope>
    <source>
        <strain evidence="2 3">CHN_HEN01</strain>
    </source>
</reference>
<evidence type="ECO:0000313" key="2">
    <source>
        <dbReference type="EMBL" id="OEH78424.1"/>
    </source>
</evidence>
<dbReference type="InterPro" id="IPR037185">
    <property type="entry name" value="EmrE-like"/>
</dbReference>
<accession>A0A1D3D4R2</accession>
<comment type="caution">
    <text evidence="2">The sequence shown here is derived from an EMBL/GenBank/DDBJ whole genome shotgun (WGS) entry which is preliminary data.</text>
</comment>
<dbReference type="EMBL" id="JROU02000741">
    <property type="protein sequence ID" value="OEH78424.1"/>
    <property type="molecule type" value="Genomic_DNA"/>
</dbReference>
<feature type="transmembrane region" description="Helical" evidence="1">
    <location>
        <begin position="89"/>
        <end position="109"/>
    </location>
</feature>
<keyword evidence="1" id="KW-1133">Transmembrane helix</keyword>
<feature type="transmembrane region" description="Helical" evidence="1">
    <location>
        <begin position="49"/>
        <end position="69"/>
    </location>
</feature>
<dbReference type="InParanoid" id="A0A1D3D4R2"/>
<dbReference type="AlphaFoldDB" id="A0A1D3D4R2"/>
<proteinExistence type="predicted"/>